<evidence type="ECO:0000313" key="4">
    <source>
        <dbReference type="Proteomes" id="UP000521872"/>
    </source>
</evidence>
<feature type="compositionally biased region" description="Acidic residues" evidence="1">
    <location>
        <begin position="316"/>
        <end position="338"/>
    </location>
</feature>
<reference evidence="3 4" key="1">
    <citation type="submission" date="2019-12" db="EMBL/GenBank/DDBJ databases">
        <authorList>
            <person name="Floudas D."/>
            <person name="Bentzer J."/>
            <person name="Ahren D."/>
            <person name="Johansson T."/>
            <person name="Persson P."/>
            <person name="Tunlid A."/>
        </authorList>
    </citation>
    <scope>NUCLEOTIDE SEQUENCE [LARGE SCALE GENOMIC DNA]</scope>
    <source>
        <strain evidence="3 4">CBS 102.39</strain>
    </source>
</reference>
<keyword evidence="2" id="KW-0812">Transmembrane</keyword>
<dbReference type="EMBL" id="JAACJL010000045">
    <property type="protein sequence ID" value="KAF4613660.1"/>
    <property type="molecule type" value="Genomic_DNA"/>
</dbReference>
<accession>A0A8H4QMZ1</accession>
<feature type="region of interest" description="Disordered" evidence="1">
    <location>
        <begin position="310"/>
        <end position="338"/>
    </location>
</feature>
<evidence type="ECO:0000313" key="3">
    <source>
        <dbReference type="EMBL" id="KAF4613660.1"/>
    </source>
</evidence>
<feature type="transmembrane region" description="Helical" evidence="2">
    <location>
        <begin position="88"/>
        <end position="107"/>
    </location>
</feature>
<keyword evidence="2" id="KW-0472">Membrane</keyword>
<dbReference type="Proteomes" id="UP000521872">
    <property type="component" value="Unassembled WGS sequence"/>
</dbReference>
<organism evidence="3 4">
    <name type="scientific">Agrocybe pediades</name>
    <dbReference type="NCBI Taxonomy" id="84607"/>
    <lineage>
        <taxon>Eukaryota</taxon>
        <taxon>Fungi</taxon>
        <taxon>Dikarya</taxon>
        <taxon>Basidiomycota</taxon>
        <taxon>Agaricomycotina</taxon>
        <taxon>Agaricomycetes</taxon>
        <taxon>Agaricomycetidae</taxon>
        <taxon>Agaricales</taxon>
        <taxon>Agaricineae</taxon>
        <taxon>Strophariaceae</taxon>
        <taxon>Agrocybe</taxon>
    </lineage>
</organism>
<gene>
    <name evidence="3" type="ORF">D9613_007462</name>
</gene>
<sequence length="365" mass="40635">MLVVLFFREHVTKFFPILNPFVVLLRERLSVPSATGVKISATPLPILVTRHGRFRIAVLCSLVECMAFFGLVYSYGVQGYVDVTLPLLGSRVWVVCCAAVSHVASYLYSLCRKLATYILDTAVGGFVLRLKHPVFLVVQTTHSLLSLLLGEGYIGLTLDHIKGLLSFFTGCALGLAQRKVYKPCRERFDEKKRSSYLVAFICGRALELFALLVWGLSVVFAFVLVYALDKSHFHPLLFDVEDHGRVFSGGVEVVDNGNASEEEEEPTLADSVGSDSSSALNVEESESEETVWDDVISDIKGLLDVHFEEVLPVKEDEGDEEEDTEEDDEDDEDYDDDLLDSYFIPVLEDIEEETEAELLELAKGG</sequence>
<name>A0A8H4QMZ1_9AGAR</name>
<evidence type="ECO:0000256" key="2">
    <source>
        <dbReference type="SAM" id="Phobius"/>
    </source>
</evidence>
<dbReference type="AlphaFoldDB" id="A0A8H4QMZ1"/>
<keyword evidence="2" id="KW-1133">Transmembrane helix</keyword>
<feature type="transmembrane region" description="Helical" evidence="2">
    <location>
        <begin position="56"/>
        <end position="76"/>
    </location>
</feature>
<evidence type="ECO:0000256" key="1">
    <source>
        <dbReference type="SAM" id="MobiDB-lite"/>
    </source>
</evidence>
<proteinExistence type="predicted"/>
<comment type="caution">
    <text evidence="3">The sequence shown here is derived from an EMBL/GenBank/DDBJ whole genome shotgun (WGS) entry which is preliminary data.</text>
</comment>
<keyword evidence="4" id="KW-1185">Reference proteome</keyword>
<feature type="transmembrane region" description="Helical" evidence="2">
    <location>
        <begin position="196"/>
        <end position="228"/>
    </location>
</feature>
<protein>
    <submittedName>
        <fullName evidence="3">Uncharacterized protein</fullName>
    </submittedName>
</protein>
<feature type="region of interest" description="Disordered" evidence="1">
    <location>
        <begin position="257"/>
        <end position="288"/>
    </location>
</feature>